<dbReference type="InterPro" id="IPR003599">
    <property type="entry name" value="Ig_sub"/>
</dbReference>
<evidence type="ECO:0000256" key="4">
    <source>
        <dbReference type="SAM" id="Phobius"/>
    </source>
</evidence>
<evidence type="ECO:0000313" key="7">
    <source>
        <dbReference type="RefSeq" id="XP_040613366.1"/>
    </source>
</evidence>
<dbReference type="SMART" id="SM00406">
    <property type="entry name" value="IGv"/>
    <property type="match status" value="1"/>
</dbReference>
<dbReference type="RefSeq" id="XP_040613366.1">
    <property type="nucleotide sequence ID" value="XM_040757432.1"/>
</dbReference>
<feature type="transmembrane region" description="Helical" evidence="4">
    <location>
        <begin position="251"/>
        <end position="272"/>
    </location>
</feature>
<evidence type="ECO:0000256" key="3">
    <source>
        <dbReference type="ARBA" id="ARBA00023319"/>
    </source>
</evidence>
<keyword evidence="4" id="KW-0812">Transmembrane</keyword>
<keyword evidence="3" id="KW-0393">Immunoglobulin domain</keyword>
<keyword evidence="2 4" id="KW-0472">Membrane</keyword>
<dbReference type="InterPro" id="IPR036179">
    <property type="entry name" value="Ig-like_dom_sf"/>
</dbReference>
<dbReference type="PANTHER" id="PTHR24100:SF51">
    <property type="entry name" value="SELECTION AND UPKEEP OF INTRAEPITHELIAL T-CELLS PROTEIN 7-RELATED"/>
    <property type="match status" value="1"/>
</dbReference>
<dbReference type="SUPFAM" id="SSF48726">
    <property type="entry name" value="Immunoglobulin"/>
    <property type="match status" value="2"/>
</dbReference>
<evidence type="ECO:0000256" key="2">
    <source>
        <dbReference type="ARBA" id="ARBA00023136"/>
    </source>
</evidence>
<dbReference type="SMART" id="SM00409">
    <property type="entry name" value="IG"/>
    <property type="match status" value="1"/>
</dbReference>
<accession>A0ABM2YF00</accession>
<dbReference type="PANTHER" id="PTHR24100">
    <property type="entry name" value="BUTYROPHILIN"/>
    <property type="match status" value="1"/>
</dbReference>
<dbReference type="GeneID" id="110341243"/>
<dbReference type="InterPro" id="IPR013106">
    <property type="entry name" value="Ig_V-set"/>
</dbReference>
<evidence type="ECO:0000259" key="5">
    <source>
        <dbReference type="PROSITE" id="PS50835"/>
    </source>
</evidence>
<dbReference type="InterPro" id="IPR007110">
    <property type="entry name" value="Ig-like_dom"/>
</dbReference>
<protein>
    <submittedName>
        <fullName evidence="7">Selection and upkeep of intraepithelial T-cells protein 8</fullName>
    </submittedName>
</protein>
<sequence length="327" mass="36802">MMKLTYSYFPGYHICLIFLQVIASTSENLMVTAPTEHLVARVGGQAELSCQVIPPRSVEYMEVRWFRSGHSQPLYLYRGSHGANGEAAPEYVNRVEFVKEAIGKGKVALRIRNISIPDDGLYQCSFNDSAFSYVASMNLSVAAFGLKTQIHVQSSGNGGFIVGCFSEGWFPQPRMEWRDSRGEVVPYSSVSHSQDGDRFFHMKMTLLLRNHSQESITCCVLNPLTGEEKQTNLIFAKCACGCEPCLHKAGIIVMVFKFLCFMIFSVTIVIKYVQLRNKVSISDPLFSLYNSWMADIAIVVGFLVLIFTVTTIILSWTHIRTTRQRNI</sequence>
<dbReference type="Pfam" id="PF07686">
    <property type="entry name" value="V-set"/>
    <property type="match status" value="1"/>
</dbReference>
<keyword evidence="6" id="KW-1185">Reference proteome</keyword>
<keyword evidence="4" id="KW-1133">Transmembrane helix</keyword>
<dbReference type="InterPro" id="IPR050504">
    <property type="entry name" value="IgSF_BTN/MOG"/>
</dbReference>
<gene>
    <name evidence="7" type="primary">LOC110341243</name>
</gene>
<organism evidence="6 7">
    <name type="scientific">Mesocricetus auratus</name>
    <name type="common">Golden hamster</name>
    <dbReference type="NCBI Taxonomy" id="10036"/>
    <lineage>
        <taxon>Eukaryota</taxon>
        <taxon>Metazoa</taxon>
        <taxon>Chordata</taxon>
        <taxon>Craniata</taxon>
        <taxon>Vertebrata</taxon>
        <taxon>Euteleostomi</taxon>
        <taxon>Mammalia</taxon>
        <taxon>Eutheria</taxon>
        <taxon>Euarchontoglires</taxon>
        <taxon>Glires</taxon>
        <taxon>Rodentia</taxon>
        <taxon>Myomorpha</taxon>
        <taxon>Muroidea</taxon>
        <taxon>Cricetidae</taxon>
        <taxon>Cricetinae</taxon>
        <taxon>Mesocricetus</taxon>
    </lineage>
</organism>
<dbReference type="InterPro" id="IPR013783">
    <property type="entry name" value="Ig-like_fold"/>
</dbReference>
<dbReference type="InterPro" id="IPR053896">
    <property type="entry name" value="BTN3A2-like_Ig-C"/>
</dbReference>
<comment type="subcellular location">
    <subcellularLocation>
        <location evidence="1">Membrane</location>
    </subcellularLocation>
</comment>
<dbReference type="Pfam" id="PF22705">
    <property type="entry name" value="C2-set_3"/>
    <property type="match status" value="1"/>
</dbReference>
<feature type="domain" description="Ig-like" evidence="5">
    <location>
        <begin position="27"/>
        <end position="140"/>
    </location>
</feature>
<reference evidence="7" key="1">
    <citation type="submission" date="2025-08" db="UniProtKB">
        <authorList>
            <consortium name="RefSeq"/>
        </authorList>
    </citation>
    <scope>IDENTIFICATION</scope>
    <source>
        <tissue evidence="7">Liver</tissue>
    </source>
</reference>
<dbReference type="Gene3D" id="2.60.40.10">
    <property type="entry name" value="Immunoglobulins"/>
    <property type="match status" value="2"/>
</dbReference>
<dbReference type="Proteomes" id="UP000886700">
    <property type="component" value="Unplaced"/>
</dbReference>
<evidence type="ECO:0000313" key="6">
    <source>
        <dbReference type="Proteomes" id="UP000886700"/>
    </source>
</evidence>
<name>A0ABM2YF00_MESAU</name>
<evidence type="ECO:0000256" key="1">
    <source>
        <dbReference type="ARBA" id="ARBA00004370"/>
    </source>
</evidence>
<proteinExistence type="predicted"/>
<feature type="transmembrane region" description="Helical" evidence="4">
    <location>
        <begin position="292"/>
        <end position="316"/>
    </location>
</feature>
<dbReference type="PROSITE" id="PS50835">
    <property type="entry name" value="IG_LIKE"/>
    <property type="match status" value="1"/>
</dbReference>